<name>A0A7W6G7X8_9SPHN</name>
<dbReference type="NCBIfam" id="NF045672">
    <property type="entry name" value="MCP_gp7_epsi_15"/>
    <property type="match status" value="1"/>
</dbReference>
<dbReference type="InterPro" id="IPR048813">
    <property type="entry name" value="GP7-like"/>
</dbReference>
<evidence type="ECO:0000313" key="2">
    <source>
        <dbReference type="Proteomes" id="UP000548867"/>
    </source>
</evidence>
<evidence type="ECO:0008006" key="3">
    <source>
        <dbReference type="Google" id="ProtNLM"/>
    </source>
</evidence>
<dbReference type="RefSeq" id="WP_183627701.1">
    <property type="nucleotide sequence ID" value="NZ_JACIDX010000017.1"/>
</dbReference>
<sequence length="338" mass="37285">MAIMGTTFLSLLDVLKAKDLLAEASIVEALHQYSPFLKDANVLTCNKGTRHDISIRTGLPQVSWGALYQGITQSKGGYQTVEETTGFVEGLSGIDTRLLKLKPEQAGKLRLMEAQGYIEAIAQTLESAIFYSDVRTAPKQFHGLAPRYNTLANPNVIDAGGTGSDNMSIWMVTHGDMQTSMLLPENIPGGLQREDKGEQRVLDADGKPFYVKEESFTQHAGLGVKDWRYNVRIANLDVSDLIAGTVSLNALLRKAYHKCQRIHAYKMDKPGVASPGRTAIYMNRTAYEALDAESTNSRAVDNFIRLTPMEIQGEVVDSWRGMPIRCTDALNNAETRVQ</sequence>
<organism evidence="1 2">
    <name type="scientific">Novosphingobium sediminicola</name>
    <dbReference type="NCBI Taxonomy" id="563162"/>
    <lineage>
        <taxon>Bacteria</taxon>
        <taxon>Pseudomonadati</taxon>
        <taxon>Pseudomonadota</taxon>
        <taxon>Alphaproteobacteria</taxon>
        <taxon>Sphingomonadales</taxon>
        <taxon>Sphingomonadaceae</taxon>
        <taxon>Novosphingobium</taxon>
    </lineage>
</organism>
<dbReference type="Proteomes" id="UP000548867">
    <property type="component" value="Unassembled WGS sequence"/>
</dbReference>
<comment type="caution">
    <text evidence="1">The sequence shown here is derived from an EMBL/GenBank/DDBJ whole genome shotgun (WGS) entry which is preliminary data.</text>
</comment>
<accession>A0A7W6G7X8</accession>
<dbReference type="EMBL" id="JACIDX010000017">
    <property type="protein sequence ID" value="MBB3956848.1"/>
    <property type="molecule type" value="Genomic_DNA"/>
</dbReference>
<gene>
    <name evidence="1" type="ORF">GGR38_003815</name>
</gene>
<dbReference type="Pfam" id="PF20911">
    <property type="entry name" value="GP7"/>
    <property type="match status" value="1"/>
</dbReference>
<evidence type="ECO:0000313" key="1">
    <source>
        <dbReference type="EMBL" id="MBB3956848.1"/>
    </source>
</evidence>
<keyword evidence="2" id="KW-1185">Reference proteome</keyword>
<proteinExistence type="predicted"/>
<dbReference type="AlphaFoldDB" id="A0A7W6G7X8"/>
<reference evidence="1 2" key="1">
    <citation type="submission" date="2020-08" db="EMBL/GenBank/DDBJ databases">
        <title>Genomic Encyclopedia of Type Strains, Phase IV (KMG-IV): sequencing the most valuable type-strain genomes for metagenomic binning, comparative biology and taxonomic classification.</title>
        <authorList>
            <person name="Goeker M."/>
        </authorList>
    </citation>
    <scope>NUCLEOTIDE SEQUENCE [LARGE SCALE GENOMIC DNA]</scope>
    <source>
        <strain evidence="1 2">DSM 27057</strain>
    </source>
</reference>
<protein>
    <recommendedName>
        <fullName evidence="3">Phage capsid protein</fullName>
    </recommendedName>
</protein>